<dbReference type="AlphaFoldDB" id="A0A8J7HSM4"/>
<proteinExistence type="predicted"/>
<dbReference type="RefSeq" id="WP_198123650.1">
    <property type="nucleotide sequence ID" value="NZ_JAECZC010000007.1"/>
</dbReference>
<organism evidence="3 4">
    <name type="scientific">Amazonocrinis nigriterrae CENA67</name>
    <dbReference type="NCBI Taxonomy" id="2794033"/>
    <lineage>
        <taxon>Bacteria</taxon>
        <taxon>Bacillati</taxon>
        <taxon>Cyanobacteriota</taxon>
        <taxon>Cyanophyceae</taxon>
        <taxon>Nostocales</taxon>
        <taxon>Nostocaceae</taxon>
        <taxon>Amazonocrinis</taxon>
        <taxon>Amazonocrinis nigriterrae</taxon>
    </lineage>
</organism>
<evidence type="ECO:0000313" key="3">
    <source>
        <dbReference type="EMBL" id="MBH8561644.1"/>
    </source>
</evidence>
<dbReference type="Proteomes" id="UP000632766">
    <property type="component" value="Unassembled WGS sequence"/>
</dbReference>
<keyword evidence="2" id="KW-1133">Transmembrane helix</keyword>
<gene>
    <name evidence="3" type="ORF">I8748_05530</name>
</gene>
<keyword evidence="2" id="KW-0812">Transmembrane</keyword>
<keyword evidence="4" id="KW-1185">Reference proteome</keyword>
<accession>A0A8J7HSM4</accession>
<feature type="transmembrane region" description="Helical" evidence="2">
    <location>
        <begin position="101"/>
        <end position="120"/>
    </location>
</feature>
<protein>
    <submittedName>
        <fullName evidence="3">Uncharacterized protein</fullName>
    </submittedName>
</protein>
<reference evidence="3 4" key="1">
    <citation type="journal article" date="2021" name="Int. J. Syst. Evol. Microbiol.">
        <title>Amazonocrinis nigriterrae gen. nov., sp. nov., Atlanticothrix silvestris gen. nov., sp. nov. and Dendronalium phyllosphericum gen. nov., sp. nov., nostocacean cyanobacteria from Brazilian environments.</title>
        <authorList>
            <person name="Alvarenga D.O."/>
            <person name="Andreote A.P.D."/>
            <person name="Branco L.H.Z."/>
            <person name="Delbaje E."/>
            <person name="Cruz R.B."/>
            <person name="Varani A.M."/>
            <person name="Fiore M.F."/>
        </authorList>
    </citation>
    <scope>NUCLEOTIDE SEQUENCE [LARGE SCALE GENOMIC DNA]</scope>
    <source>
        <strain evidence="3 4">CENA67</strain>
    </source>
</reference>
<sequence length="869" mass="94293">MVPPTTISGQAALKELTALSRELKYYADGFKAAKQLKSKYAEIDQIKKGVKTATQSTKDLEKQFNPVKKKVEDAKKTLDNLFKKVPGKDNAEKAAKSGGSLAALLAVGGVAAITAIIAVLQDKINSFNIESSEKLNIELSKTQTLAVNASLKAEAIKKILPGIQEAVKTNELRINGVERQLVPIRKNANEALYEIRAGRKILEEKIAEARKIGNDALYETRAGRAKLETQIATIQAKVNQTLSSIGQGFQQQINSTIANIQRGLLQSQAEVKAASAEINNQRNAIGTLQANNKLLEAKLSNIKTPDINTIANSIKSSTAQEVNGLRAQINGLLAQLTGIQNVIPTLIGGVSNVGKVASTANAKADAAINEARNKGVPDLSPLQKNLDNQFNKLVEDNKKSLGVQDLKISDLGKKFNQDLQNFQRQSNLDASQRFAEFTKQNNEALGVRDLKISDLGKDFDKKLADFKDLSTKSADERFQRFQEQNRRDLDKISNSLNQTNTKIKEQEKVNEEANKKLGGIDAKLDSIIPTIAGIPLVVGKAADNVIRNIPTPGDIERATTTGVCRSTQPGGCMNRALNDQSNNINNNTNNAANNILQGLDTAGTGALLTGQQEILNRLGDQLPGGIGGKLSRLANWLHLDRALNILIWWQTLHNAYMLSSNLGQTLFSTISNLLAVIGIKDAEGSPLDIGEIFGGQVDAFGKTIFGVQEWNGIKAEWKKWNRIYQAAANLLNSLQSIGYSILSALEVVGSWVAVIGNALRKWGEVGESAYRWMNPTPNFQNKFFTTLENVENVVSQVDQVASEVLSVQETVTQIGQQKDEFFKALGQEPNSKQGTTPPEAAQVKAGFDASKLVSATGLAISDEDKEADE</sequence>
<keyword evidence="2" id="KW-0472">Membrane</keyword>
<feature type="coiled-coil region" evidence="1">
    <location>
        <begin position="489"/>
        <end position="516"/>
    </location>
</feature>
<evidence type="ECO:0000313" key="4">
    <source>
        <dbReference type="Proteomes" id="UP000632766"/>
    </source>
</evidence>
<dbReference type="EMBL" id="JAECZC010000007">
    <property type="protein sequence ID" value="MBH8561644.1"/>
    <property type="molecule type" value="Genomic_DNA"/>
</dbReference>
<name>A0A8J7HSM4_9NOST</name>
<comment type="caution">
    <text evidence="3">The sequence shown here is derived from an EMBL/GenBank/DDBJ whole genome shotgun (WGS) entry which is preliminary data.</text>
</comment>
<feature type="coiled-coil region" evidence="1">
    <location>
        <begin position="264"/>
        <end position="298"/>
    </location>
</feature>
<evidence type="ECO:0000256" key="2">
    <source>
        <dbReference type="SAM" id="Phobius"/>
    </source>
</evidence>
<keyword evidence="1" id="KW-0175">Coiled coil</keyword>
<evidence type="ECO:0000256" key="1">
    <source>
        <dbReference type="SAM" id="Coils"/>
    </source>
</evidence>